<name>A0A0T6BET8_9SCAR</name>
<feature type="domain" description="DUF4817" evidence="2">
    <location>
        <begin position="7"/>
        <end position="57"/>
    </location>
</feature>
<feature type="region of interest" description="Disordered" evidence="1">
    <location>
        <begin position="56"/>
        <end position="75"/>
    </location>
</feature>
<dbReference type="EMBL" id="LJIG01001078">
    <property type="protein sequence ID" value="KRT85862.1"/>
    <property type="molecule type" value="Genomic_DNA"/>
</dbReference>
<evidence type="ECO:0000313" key="4">
    <source>
        <dbReference type="Proteomes" id="UP000051574"/>
    </source>
</evidence>
<sequence>MSFTPSELCDMILIYGEMGKNVEEAQREYKERFPNRQCPTNDIIMNTLTALREKGTLPSDHEDSDGETEPTQDSNGTILHNSLFPHYVQAVELTENDYNARIRFCIWLQEKLSKEPDFSTTVLFTGECCFTNRGILNYHNPYTGTISNSTRNSFQYDFSVNVWAGIIDKTLLGPFIFPSELNGESYLQFLQSMMPEFIEDIPLQVRKQMWFMHDGAPLHISQAVRTFFHMNYNEWIGRGGHVQWPVHSPDLNPLHYFLWTYIKNDLYHSGKGEIDSEDDLKQRILRAAAEIQQKPAWFKCMHESLPRRAEACLRTKGDRFHYFL</sequence>
<evidence type="ECO:0000259" key="2">
    <source>
        <dbReference type="Pfam" id="PF16087"/>
    </source>
</evidence>
<protein>
    <recommendedName>
        <fullName evidence="2">DUF4817 domain-containing protein</fullName>
    </recommendedName>
</protein>
<organism evidence="3 4">
    <name type="scientific">Oryctes borbonicus</name>
    <dbReference type="NCBI Taxonomy" id="1629725"/>
    <lineage>
        <taxon>Eukaryota</taxon>
        <taxon>Metazoa</taxon>
        <taxon>Ecdysozoa</taxon>
        <taxon>Arthropoda</taxon>
        <taxon>Hexapoda</taxon>
        <taxon>Insecta</taxon>
        <taxon>Pterygota</taxon>
        <taxon>Neoptera</taxon>
        <taxon>Endopterygota</taxon>
        <taxon>Coleoptera</taxon>
        <taxon>Polyphaga</taxon>
        <taxon>Scarabaeiformia</taxon>
        <taxon>Scarabaeidae</taxon>
        <taxon>Dynastinae</taxon>
        <taxon>Oryctes</taxon>
    </lineage>
</organism>
<evidence type="ECO:0000313" key="3">
    <source>
        <dbReference type="EMBL" id="KRT85862.1"/>
    </source>
</evidence>
<proteinExistence type="predicted"/>
<dbReference type="OrthoDB" id="6764275at2759"/>
<gene>
    <name evidence="3" type="ORF">AMK59_1817</name>
</gene>
<dbReference type="PANTHER" id="PTHR47326">
    <property type="entry name" value="TRANSPOSABLE ELEMENT TC3 TRANSPOSASE-LIKE PROTEIN"/>
    <property type="match status" value="1"/>
</dbReference>
<dbReference type="Pfam" id="PF16087">
    <property type="entry name" value="DUF4817"/>
    <property type="match status" value="1"/>
</dbReference>
<reference evidence="3 4" key="1">
    <citation type="submission" date="2015-09" db="EMBL/GenBank/DDBJ databases">
        <title>Draft genome of the scarab beetle Oryctes borbonicus.</title>
        <authorList>
            <person name="Meyer J.M."/>
            <person name="Markov G.V."/>
            <person name="Baskaran P."/>
            <person name="Herrmann M."/>
            <person name="Sommer R.J."/>
            <person name="Roedelsperger C."/>
        </authorList>
    </citation>
    <scope>NUCLEOTIDE SEQUENCE [LARGE SCALE GENOMIC DNA]</scope>
    <source>
        <strain evidence="3">OB123</strain>
        <tissue evidence="3">Whole animal</tissue>
    </source>
</reference>
<accession>A0A0T6BET8</accession>
<dbReference type="InterPro" id="IPR032135">
    <property type="entry name" value="DUF4817"/>
</dbReference>
<dbReference type="Gene3D" id="3.30.420.10">
    <property type="entry name" value="Ribonuclease H-like superfamily/Ribonuclease H"/>
    <property type="match status" value="1"/>
</dbReference>
<evidence type="ECO:0000256" key="1">
    <source>
        <dbReference type="SAM" id="MobiDB-lite"/>
    </source>
</evidence>
<dbReference type="AlphaFoldDB" id="A0A0T6BET8"/>
<comment type="caution">
    <text evidence="3">The sequence shown here is derived from an EMBL/GenBank/DDBJ whole genome shotgun (WGS) entry which is preliminary data.</text>
</comment>
<dbReference type="InterPro" id="IPR036397">
    <property type="entry name" value="RNaseH_sf"/>
</dbReference>
<dbReference type="Proteomes" id="UP000051574">
    <property type="component" value="Unassembled WGS sequence"/>
</dbReference>
<keyword evidence="4" id="KW-1185">Reference proteome</keyword>
<dbReference type="PANTHER" id="PTHR47326:SF1">
    <property type="entry name" value="HTH PSQ-TYPE DOMAIN-CONTAINING PROTEIN"/>
    <property type="match status" value="1"/>
</dbReference>
<dbReference type="GO" id="GO:0003676">
    <property type="term" value="F:nucleic acid binding"/>
    <property type="evidence" value="ECO:0007669"/>
    <property type="project" value="InterPro"/>
</dbReference>